<keyword evidence="1" id="KW-0472">Membrane</keyword>
<reference evidence="2" key="1">
    <citation type="submission" date="2020-06" db="EMBL/GenBank/DDBJ databases">
        <title>Draft genome of Bugula neritina, a colonial animal packing powerful symbionts and potential medicines.</title>
        <authorList>
            <person name="Rayko M."/>
        </authorList>
    </citation>
    <scope>NUCLEOTIDE SEQUENCE [LARGE SCALE GENOMIC DNA]</scope>
    <source>
        <strain evidence="2">Kwan_BN1</strain>
    </source>
</reference>
<evidence type="ECO:0000313" key="3">
    <source>
        <dbReference type="Proteomes" id="UP000593567"/>
    </source>
</evidence>
<accession>A0A7J7K726</accession>
<dbReference type="Proteomes" id="UP000593567">
    <property type="component" value="Unassembled WGS sequence"/>
</dbReference>
<evidence type="ECO:0000256" key="1">
    <source>
        <dbReference type="SAM" id="Phobius"/>
    </source>
</evidence>
<keyword evidence="1" id="KW-0812">Transmembrane</keyword>
<sequence>MVIASFNKYCSYRFLSFDVWCSWLTLIIYCSHIDSRFHGFLTFGLTFTQYISHMVTFSWYFIQISCYVPAHIELEKIKRSFPKWCT</sequence>
<gene>
    <name evidence="2" type="ORF">EB796_007689</name>
</gene>
<keyword evidence="3" id="KW-1185">Reference proteome</keyword>
<comment type="caution">
    <text evidence="2">The sequence shown here is derived from an EMBL/GenBank/DDBJ whole genome shotgun (WGS) entry which is preliminary data.</text>
</comment>
<feature type="transmembrane region" description="Helical" evidence="1">
    <location>
        <begin position="12"/>
        <end position="30"/>
    </location>
</feature>
<evidence type="ECO:0000313" key="2">
    <source>
        <dbReference type="EMBL" id="KAF6034003.1"/>
    </source>
</evidence>
<protein>
    <submittedName>
        <fullName evidence="2">Uncharacterized protein</fullName>
    </submittedName>
</protein>
<dbReference type="AlphaFoldDB" id="A0A7J7K726"/>
<name>A0A7J7K726_BUGNE</name>
<organism evidence="2 3">
    <name type="scientific">Bugula neritina</name>
    <name type="common">Brown bryozoan</name>
    <name type="synonym">Sertularia neritina</name>
    <dbReference type="NCBI Taxonomy" id="10212"/>
    <lineage>
        <taxon>Eukaryota</taxon>
        <taxon>Metazoa</taxon>
        <taxon>Spiralia</taxon>
        <taxon>Lophotrochozoa</taxon>
        <taxon>Bryozoa</taxon>
        <taxon>Gymnolaemata</taxon>
        <taxon>Cheilostomatida</taxon>
        <taxon>Flustrina</taxon>
        <taxon>Buguloidea</taxon>
        <taxon>Bugulidae</taxon>
        <taxon>Bugula</taxon>
    </lineage>
</organism>
<proteinExistence type="predicted"/>
<keyword evidence="1" id="KW-1133">Transmembrane helix</keyword>
<dbReference type="EMBL" id="VXIV02001183">
    <property type="protein sequence ID" value="KAF6034003.1"/>
    <property type="molecule type" value="Genomic_DNA"/>
</dbReference>
<feature type="transmembrane region" description="Helical" evidence="1">
    <location>
        <begin position="50"/>
        <end position="70"/>
    </location>
</feature>